<feature type="region of interest" description="Disordered" evidence="1">
    <location>
        <begin position="23"/>
        <end position="74"/>
    </location>
</feature>
<keyword evidence="3" id="KW-1185">Reference proteome</keyword>
<comment type="caution">
    <text evidence="2">The sequence shown here is derived from an EMBL/GenBank/DDBJ whole genome shotgun (WGS) entry which is preliminary data.</text>
</comment>
<dbReference type="Proteomes" id="UP001222027">
    <property type="component" value="Unassembled WGS sequence"/>
</dbReference>
<sequence>MLGSTPTRSRRYRSSRKWSATPCFRFSPSPPPRSLTASACGFGRTPPAPSAGPPSKLKRPDQIAQRRITTLLKY</sequence>
<reference evidence="2 3" key="1">
    <citation type="submission" date="2022-12" db="EMBL/GenBank/DDBJ databases">
        <title>Chromosome-scale assembly of the Ensete ventricosum genome.</title>
        <authorList>
            <person name="Dussert Y."/>
            <person name="Stocks J."/>
            <person name="Wendawek A."/>
            <person name="Woldeyes F."/>
            <person name="Nichols R.A."/>
            <person name="Borrell J.S."/>
        </authorList>
    </citation>
    <scope>NUCLEOTIDE SEQUENCE [LARGE SCALE GENOMIC DNA]</scope>
    <source>
        <strain evidence="3">cv. Maze</strain>
        <tissue evidence="2">Seeds</tissue>
    </source>
</reference>
<protein>
    <submittedName>
        <fullName evidence="2">Uncharacterized protein</fullName>
    </submittedName>
</protein>
<gene>
    <name evidence="2" type="ORF">OPV22_001514</name>
</gene>
<evidence type="ECO:0000313" key="2">
    <source>
        <dbReference type="EMBL" id="KAJ8511080.1"/>
    </source>
</evidence>
<evidence type="ECO:0000313" key="3">
    <source>
        <dbReference type="Proteomes" id="UP001222027"/>
    </source>
</evidence>
<name>A0AAV8RRF3_ENSVE</name>
<proteinExistence type="predicted"/>
<organism evidence="2 3">
    <name type="scientific">Ensete ventricosum</name>
    <name type="common">Abyssinian banana</name>
    <name type="synonym">Musa ensete</name>
    <dbReference type="NCBI Taxonomy" id="4639"/>
    <lineage>
        <taxon>Eukaryota</taxon>
        <taxon>Viridiplantae</taxon>
        <taxon>Streptophyta</taxon>
        <taxon>Embryophyta</taxon>
        <taxon>Tracheophyta</taxon>
        <taxon>Spermatophyta</taxon>
        <taxon>Magnoliopsida</taxon>
        <taxon>Liliopsida</taxon>
        <taxon>Zingiberales</taxon>
        <taxon>Musaceae</taxon>
        <taxon>Ensete</taxon>
    </lineage>
</organism>
<dbReference type="AlphaFoldDB" id="A0AAV8RRF3"/>
<evidence type="ECO:0000256" key="1">
    <source>
        <dbReference type="SAM" id="MobiDB-lite"/>
    </source>
</evidence>
<dbReference type="EMBL" id="JAQQAF010000001">
    <property type="protein sequence ID" value="KAJ8511080.1"/>
    <property type="molecule type" value="Genomic_DNA"/>
</dbReference>
<accession>A0AAV8RRF3</accession>